<dbReference type="Proteomes" id="UP000295807">
    <property type="component" value="Unassembled WGS sequence"/>
</dbReference>
<evidence type="ECO:0000313" key="3">
    <source>
        <dbReference type="EMBL" id="TCS86233.1"/>
    </source>
</evidence>
<dbReference type="OrthoDB" id="4317910at2"/>
<sequence length="349" mass="38205">MEHQVKQRNRQAGTRQSNGGQGCAFFAPAAVQPKLTVNAPNDRYEREADAVADKVMRMPASLTAPVQRKCAHCEEEEKKQLQRKPVRASITPLLQRKAVNRDRSVGEHFSSSLQASKGSGKLLPQETRSWMESRFGADFSSVKIHTGGKAVQLSRDLNARAFAHGSDIYFNQGEFAPGTIAGKQLLAHELTHVVQQGGDGGHLQRWTYGAGDHNTSGGNTFREITAAERQGPNGMDAAMAIVDRLVAGSDWRSETCQQWYTDNCDVARSLADLNNRAVIWMWREADGSGGNGLTDGANGEHHAVTEQLFNIRSRWALAATILHEYWHDCENSAVDIGDDAKAACGLPNI</sequence>
<gene>
    <name evidence="3" type="ORF">EDD80_10824</name>
</gene>
<reference evidence="3 4" key="1">
    <citation type="submission" date="2019-03" db="EMBL/GenBank/DDBJ databases">
        <title>Genomic Encyclopedia of Type Strains, Phase IV (KMG-IV): sequencing the most valuable type-strain genomes for metagenomic binning, comparative biology and taxonomic classification.</title>
        <authorList>
            <person name="Goeker M."/>
        </authorList>
    </citation>
    <scope>NUCLEOTIDE SEQUENCE [LARGE SCALE GENOMIC DNA]</scope>
    <source>
        <strain evidence="3 4">DSM 21100</strain>
    </source>
</reference>
<protein>
    <submittedName>
        <fullName evidence="3">Uncharacterized protein DUF4157</fullName>
    </submittedName>
</protein>
<evidence type="ECO:0000256" key="1">
    <source>
        <dbReference type="SAM" id="MobiDB-lite"/>
    </source>
</evidence>
<organism evidence="3 4">
    <name type="scientific">Anseongella ginsenosidimutans</name>
    <dbReference type="NCBI Taxonomy" id="496056"/>
    <lineage>
        <taxon>Bacteria</taxon>
        <taxon>Pseudomonadati</taxon>
        <taxon>Bacteroidota</taxon>
        <taxon>Sphingobacteriia</taxon>
        <taxon>Sphingobacteriales</taxon>
        <taxon>Sphingobacteriaceae</taxon>
        <taxon>Anseongella</taxon>
    </lineage>
</organism>
<feature type="region of interest" description="Disordered" evidence="1">
    <location>
        <begin position="1"/>
        <end position="21"/>
    </location>
</feature>
<evidence type="ECO:0000259" key="2">
    <source>
        <dbReference type="Pfam" id="PF13699"/>
    </source>
</evidence>
<dbReference type="AlphaFoldDB" id="A0A4R3KRJ1"/>
<dbReference type="RefSeq" id="WP_132129638.1">
    <property type="nucleotide sequence ID" value="NZ_CP042432.1"/>
</dbReference>
<name>A0A4R3KRJ1_9SPHI</name>
<comment type="caution">
    <text evidence="3">The sequence shown here is derived from an EMBL/GenBank/DDBJ whole genome shotgun (WGS) entry which is preliminary data.</text>
</comment>
<feature type="region of interest" description="Disordered" evidence="1">
    <location>
        <begin position="104"/>
        <end position="123"/>
    </location>
</feature>
<proteinExistence type="predicted"/>
<evidence type="ECO:0000313" key="4">
    <source>
        <dbReference type="Proteomes" id="UP000295807"/>
    </source>
</evidence>
<dbReference type="InterPro" id="IPR025295">
    <property type="entry name" value="eCIS_core_dom"/>
</dbReference>
<feature type="domain" description="eCIS core" evidence="2">
    <location>
        <begin position="123"/>
        <end position="198"/>
    </location>
</feature>
<dbReference type="Pfam" id="PF13699">
    <property type="entry name" value="eCIS_core"/>
    <property type="match status" value="1"/>
</dbReference>
<keyword evidence="4" id="KW-1185">Reference proteome</keyword>
<accession>A0A4R3KRJ1</accession>
<dbReference type="EMBL" id="SMAD01000008">
    <property type="protein sequence ID" value="TCS86233.1"/>
    <property type="molecule type" value="Genomic_DNA"/>
</dbReference>